<evidence type="ECO:0000256" key="1">
    <source>
        <dbReference type="ARBA" id="ARBA00004418"/>
    </source>
</evidence>
<comment type="subcellular location">
    <subcellularLocation>
        <location evidence="1">Periplasm</location>
    </subcellularLocation>
</comment>
<evidence type="ECO:0000256" key="2">
    <source>
        <dbReference type="ARBA" id="ARBA00008520"/>
    </source>
</evidence>
<protein>
    <recommendedName>
        <fullName evidence="4">ABC transporter, substrate-binding protein (Cluster 1, maltose/g3p/polyamine/iron)</fullName>
    </recommendedName>
</protein>
<organism evidence="3">
    <name type="scientific">uncultured Thermomicrobiales bacterium</name>
    <dbReference type="NCBI Taxonomy" id="1645740"/>
    <lineage>
        <taxon>Bacteria</taxon>
        <taxon>Pseudomonadati</taxon>
        <taxon>Thermomicrobiota</taxon>
        <taxon>Thermomicrobia</taxon>
        <taxon>Thermomicrobiales</taxon>
        <taxon>environmental samples</taxon>
    </lineage>
</organism>
<evidence type="ECO:0000313" key="3">
    <source>
        <dbReference type="EMBL" id="CAA9557304.1"/>
    </source>
</evidence>
<proteinExistence type="inferred from homology"/>
<reference evidence="3" key="1">
    <citation type="submission" date="2020-02" db="EMBL/GenBank/DDBJ databases">
        <authorList>
            <person name="Meier V. D."/>
        </authorList>
    </citation>
    <scope>NUCLEOTIDE SEQUENCE</scope>
    <source>
        <strain evidence="3">AVDCRST_MAG49</strain>
    </source>
</reference>
<dbReference type="NCBIfam" id="TIGR01409">
    <property type="entry name" value="TAT_signal_seq"/>
    <property type="match status" value="1"/>
</dbReference>
<dbReference type="CDD" id="cd13585">
    <property type="entry name" value="PBP2_TMBP_like"/>
    <property type="match status" value="1"/>
</dbReference>
<dbReference type="Gene3D" id="3.40.190.10">
    <property type="entry name" value="Periplasmic binding protein-like II"/>
    <property type="match status" value="1"/>
</dbReference>
<comment type="similarity">
    <text evidence="2">Belongs to the bacterial solute-binding protein 1 family.</text>
</comment>
<dbReference type="PROSITE" id="PS51318">
    <property type="entry name" value="TAT"/>
    <property type="match status" value="1"/>
</dbReference>
<dbReference type="EMBL" id="CADCWG010000149">
    <property type="protein sequence ID" value="CAA9557304.1"/>
    <property type="molecule type" value="Genomic_DNA"/>
</dbReference>
<dbReference type="Pfam" id="PF01547">
    <property type="entry name" value="SBP_bac_1"/>
    <property type="match status" value="1"/>
</dbReference>
<name>A0A6J4UT81_9BACT</name>
<dbReference type="InterPro" id="IPR006059">
    <property type="entry name" value="SBP"/>
</dbReference>
<accession>A0A6J4UT81</accession>
<dbReference type="AlphaFoldDB" id="A0A6J4UT81"/>
<sequence>MGKDGPRRAVSRRDILKGTAAGAGALALGGAPFLNLRYGRAQAPKVTWMSNQRHDRAVKEALFAQFKEQSGIEVEMQIFADEYKDQLKLAFEAGNAPDIFNMNQPRQEVEAGWAQPLDEYLAATPGLKESFLPGAFVPNRGIWNGQTHGLPMYAQTMRLYYNRGIFERAGLDPNTPPTTWTQMREMSKTISDELKGEGVYGFILGDKFTWVWWMNVACPAQLAGAFYYDWKTGQYNFAQDGIKQAMQLMVDMEADGSIFPGVHTLTDDDARQQFSLGRAGMIIGGSWNPGVFNDQFQSTEDWETAELPLPDSGQKGRVQQGIGDRYTISAASQNKDAAWEVLKFMYSQPTMTSMFEQGMGVMGVAAANTGESTVRGVPKLAPTERDVIIPPEPELPTMTPDYQTVMQTIFDDKGSTMDQKLTEVTTAYNDAFAQVVAEGKIAQSDFVIPEFDPMTWQPPK</sequence>
<dbReference type="SUPFAM" id="SSF53850">
    <property type="entry name" value="Periplasmic binding protein-like II"/>
    <property type="match status" value="1"/>
</dbReference>
<dbReference type="PANTHER" id="PTHR43649">
    <property type="entry name" value="ARABINOSE-BINDING PROTEIN-RELATED"/>
    <property type="match status" value="1"/>
</dbReference>
<dbReference type="GO" id="GO:0042597">
    <property type="term" value="C:periplasmic space"/>
    <property type="evidence" value="ECO:0007669"/>
    <property type="project" value="UniProtKB-SubCell"/>
</dbReference>
<evidence type="ECO:0008006" key="4">
    <source>
        <dbReference type="Google" id="ProtNLM"/>
    </source>
</evidence>
<dbReference type="InterPro" id="IPR019546">
    <property type="entry name" value="TAT_signal_bac_arc"/>
</dbReference>
<dbReference type="InterPro" id="IPR006311">
    <property type="entry name" value="TAT_signal"/>
</dbReference>
<dbReference type="InterPro" id="IPR050490">
    <property type="entry name" value="Bact_solute-bd_prot1"/>
</dbReference>
<gene>
    <name evidence="3" type="ORF">AVDCRST_MAG49-2202</name>
</gene>